<dbReference type="VEuPathDB" id="VectorBase:AMEC001523"/>
<accession>A0A182TFR3</accession>
<proteinExistence type="predicted"/>
<reference evidence="1" key="2">
    <citation type="submission" date="2020-05" db="UniProtKB">
        <authorList>
            <consortium name="EnsemblMetazoa"/>
        </authorList>
    </citation>
    <scope>IDENTIFICATION</scope>
    <source>
        <strain evidence="1">CM1001059</strain>
    </source>
</reference>
<evidence type="ECO:0000313" key="1">
    <source>
        <dbReference type="EnsemblMetazoa" id="AMEC001523-PA"/>
    </source>
</evidence>
<dbReference type="EnsemblMetazoa" id="AMEC001523-RA">
    <property type="protein sequence ID" value="AMEC001523-PA"/>
    <property type="gene ID" value="AMEC001523"/>
</dbReference>
<name>A0A182TFR3_9DIPT</name>
<reference evidence="2" key="1">
    <citation type="submission" date="2014-01" db="EMBL/GenBank/DDBJ databases">
        <title>The Genome Sequence of Anopheles melas CM1001059_A (V2).</title>
        <authorList>
            <consortium name="The Broad Institute Genomics Platform"/>
            <person name="Neafsey D.E."/>
            <person name="Besansky N."/>
            <person name="Howell P."/>
            <person name="Walton C."/>
            <person name="Young S.K."/>
            <person name="Zeng Q."/>
            <person name="Gargeya S."/>
            <person name="Fitzgerald M."/>
            <person name="Haas B."/>
            <person name="Abouelleil A."/>
            <person name="Allen A.W."/>
            <person name="Alvarado L."/>
            <person name="Arachchi H.M."/>
            <person name="Berlin A.M."/>
            <person name="Chapman S.B."/>
            <person name="Gainer-Dewar J."/>
            <person name="Goldberg J."/>
            <person name="Griggs A."/>
            <person name="Gujja S."/>
            <person name="Hansen M."/>
            <person name="Howarth C."/>
            <person name="Imamovic A."/>
            <person name="Ireland A."/>
            <person name="Larimer J."/>
            <person name="McCowan C."/>
            <person name="Murphy C."/>
            <person name="Pearson M."/>
            <person name="Poon T.W."/>
            <person name="Priest M."/>
            <person name="Roberts A."/>
            <person name="Saif S."/>
            <person name="Shea T."/>
            <person name="Sisk P."/>
            <person name="Sykes S."/>
            <person name="Wortman J."/>
            <person name="Nusbaum C."/>
            <person name="Birren B."/>
        </authorList>
    </citation>
    <scope>NUCLEOTIDE SEQUENCE [LARGE SCALE GENOMIC DNA]</scope>
    <source>
        <strain evidence="2">CM1001059</strain>
    </source>
</reference>
<evidence type="ECO:0000313" key="2">
    <source>
        <dbReference type="Proteomes" id="UP000075902"/>
    </source>
</evidence>
<dbReference type="AlphaFoldDB" id="A0A182TFR3"/>
<protein>
    <submittedName>
        <fullName evidence="1">Uncharacterized protein</fullName>
    </submittedName>
</protein>
<organism evidence="1 2">
    <name type="scientific">Anopheles melas</name>
    <dbReference type="NCBI Taxonomy" id="34690"/>
    <lineage>
        <taxon>Eukaryota</taxon>
        <taxon>Metazoa</taxon>
        <taxon>Ecdysozoa</taxon>
        <taxon>Arthropoda</taxon>
        <taxon>Hexapoda</taxon>
        <taxon>Insecta</taxon>
        <taxon>Pterygota</taxon>
        <taxon>Neoptera</taxon>
        <taxon>Endopterygota</taxon>
        <taxon>Diptera</taxon>
        <taxon>Nematocera</taxon>
        <taxon>Culicoidea</taxon>
        <taxon>Culicidae</taxon>
        <taxon>Anophelinae</taxon>
        <taxon>Anopheles</taxon>
    </lineage>
</organism>
<dbReference type="Proteomes" id="UP000075902">
    <property type="component" value="Unassembled WGS sequence"/>
</dbReference>
<keyword evidence="2" id="KW-1185">Reference proteome</keyword>
<sequence>MDQSATTPRTWWSTLVRRSVKLVNLTPDSGAAPKTNERVSILSTEFPLQLQIANYKRHSFVISQGTRRLPYPTRSRMQHGYGTPVRIDGASGMFTAKTSALQLPHGAKYPGAGCSFALRHRYQNGTGYVAEPTRQKGLHAKSEHVVALGIGPERLQSPSVGEEAEF</sequence>